<dbReference type="EMBL" id="JAKROA010000001">
    <property type="protein sequence ID" value="KAL5111477.1"/>
    <property type="molecule type" value="Genomic_DNA"/>
</dbReference>
<evidence type="ECO:0000313" key="1">
    <source>
        <dbReference type="EMBL" id="KAL5111477.1"/>
    </source>
</evidence>
<organism evidence="1 2">
    <name type="scientific">Taenia crassiceps</name>
    <dbReference type="NCBI Taxonomy" id="6207"/>
    <lineage>
        <taxon>Eukaryota</taxon>
        <taxon>Metazoa</taxon>
        <taxon>Spiralia</taxon>
        <taxon>Lophotrochozoa</taxon>
        <taxon>Platyhelminthes</taxon>
        <taxon>Cestoda</taxon>
        <taxon>Eucestoda</taxon>
        <taxon>Cyclophyllidea</taxon>
        <taxon>Taeniidae</taxon>
        <taxon>Taenia</taxon>
    </lineage>
</organism>
<name>A0ABR4QP50_9CEST</name>
<sequence length="79" mass="8956">MGIPLGRPASLEVRRKLIHLTVQRGWVVQRLYYGKARRGIPELSLETLRLIKLFGAIIRACLNVVMVCATRLSASQLQR</sequence>
<proteinExistence type="predicted"/>
<evidence type="ECO:0000313" key="2">
    <source>
        <dbReference type="Proteomes" id="UP001651158"/>
    </source>
</evidence>
<reference evidence="1 2" key="1">
    <citation type="journal article" date="2022" name="Front. Cell. Infect. Microbiol.">
        <title>The Genomes of Two Strains of Taenia crassiceps the Animal Model for the Study of Human Cysticercosis.</title>
        <authorList>
            <person name="Bobes R.J."/>
            <person name="Estrada K."/>
            <person name="Rios-Valencia D.G."/>
            <person name="Calderon-Gallegos A."/>
            <person name="de la Torre P."/>
            <person name="Carrero J.C."/>
            <person name="Sanchez-Flores A."/>
            <person name="Laclette J.P."/>
        </authorList>
    </citation>
    <scope>NUCLEOTIDE SEQUENCE [LARGE SCALE GENOMIC DNA]</scope>
    <source>
        <strain evidence="1">WFUcys</strain>
    </source>
</reference>
<comment type="caution">
    <text evidence="1">The sequence shown here is derived from an EMBL/GenBank/DDBJ whole genome shotgun (WGS) entry which is preliminary data.</text>
</comment>
<keyword evidence="2" id="KW-1185">Reference proteome</keyword>
<dbReference type="Proteomes" id="UP001651158">
    <property type="component" value="Unassembled WGS sequence"/>
</dbReference>
<accession>A0ABR4QP50</accession>
<gene>
    <name evidence="1" type="ORF">TcWFU_001921</name>
</gene>
<protein>
    <submittedName>
        <fullName evidence="1">Uncharacterized protein</fullName>
    </submittedName>
</protein>